<keyword evidence="3" id="KW-1185">Reference proteome</keyword>
<feature type="binding site" evidence="1">
    <location>
        <position position="7"/>
    </location>
    <ligand>
        <name>a divalent metal cation</name>
        <dbReference type="ChEBI" id="CHEBI:60240"/>
        <label>1</label>
    </ligand>
</feature>
<dbReference type="InterPro" id="IPR032466">
    <property type="entry name" value="Metal_Hydrolase"/>
</dbReference>
<dbReference type="GO" id="GO:0016788">
    <property type="term" value="F:hydrolase activity, acting on ester bonds"/>
    <property type="evidence" value="ECO:0007669"/>
    <property type="project" value="InterPro"/>
</dbReference>
<organism evidence="2 3">
    <name type="scientific">Sedimentisphaera salicampi</name>
    <dbReference type="NCBI Taxonomy" id="1941349"/>
    <lineage>
        <taxon>Bacteria</taxon>
        <taxon>Pseudomonadati</taxon>
        <taxon>Planctomycetota</taxon>
        <taxon>Phycisphaerae</taxon>
        <taxon>Sedimentisphaerales</taxon>
        <taxon>Sedimentisphaeraceae</taxon>
        <taxon>Sedimentisphaera</taxon>
    </lineage>
</organism>
<dbReference type="CDD" id="cd01310">
    <property type="entry name" value="TatD_DNAse"/>
    <property type="match status" value="1"/>
</dbReference>
<dbReference type="AlphaFoldDB" id="A0A1W6LQK4"/>
<dbReference type="EMBL" id="CP021023">
    <property type="protein sequence ID" value="ARN58003.1"/>
    <property type="molecule type" value="Genomic_DNA"/>
</dbReference>
<feature type="binding site" evidence="1">
    <location>
        <position position="151"/>
    </location>
    <ligand>
        <name>a divalent metal cation</name>
        <dbReference type="ChEBI" id="CHEBI:60240"/>
        <label>2</label>
    </ligand>
</feature>
<dbReference type="KEGG" id="pbp:STSP1_02429"/>
<evidence type="ECO:0000313" key="2">
    <source>
        <dbReference type="EMBL" id="ARN58003.1"/>
    </source>
</evidence>
<reference evidence="3" key="1">
    <citation type="submission" date="2017-04" db="EMBL/GenBank/DDBJ databases">
        <title>Comparative genomics and description of representatives of a novel lineage of planctomycetes thriving in anoxic sediments.</title>
        <authorList>
            <person name="Spring S."/>
            <person name="Bunk B."/>
            <person name="Sproer C."/>
        </authorList>
    </citation>
    <scope>NUCLEOTIDE SEQUENCE [LARGE SCALE GENOMIC DNA]</scope>
    <source>
        <strain evidence="3">ST-PulAB-D4</strain>
    </source>
</reference>
<name>A0A1W6LQK4_9BACT</name>
<keyword evidence="2" id="KW-0378">Hydrolase</keyword>
<dbReference type="Proteomes" id="UP000193334">
    <property type="component" value="Chromosome"/>
</dbReference>
<dbReference type="PIRSF" id="PIRSF005902">
    <property type="entry name" value="DNase_TatD"/>
    <property type="match status" value="1"/>
</dbReference>
<evidence type="ECO:0000313" key="3">
    <source>
        <dbReference type="Proteomes" id="UP000193334"/>
    </source>
</evidence>
<dbReference type="InterPro" id="IPR001130">
    <property type="entry name" value="TatD-like"/>
</dbReference>
<gene>
    <name evidence="2" type="primary">tatD</name>
    <name evidence="2" type="ORF">STSP1_02429</name>
</gene>
<feature type="binding site" evidence="1">
    <location>
        <position position="91"/>
    </location>
    <ligand>
        <name>a divalent metal cation</name>
        <dbReference type="ChEBI" id="CHEBI:60240"/>
        <label>1</label>
    </ligand>
</feature>
<proteinExistence type="predicted"/>
<feature type="binding site" evidence="1">
    <location>
        <position position="127"/>
    </location>
    <ligand>
        <name>a divalent metal cation</name>
        <dbReference type="ChEBI" id="CHEBI:60240"/>
        <label>2</label>
    </ligand>
</feature>
<dbReference type="EC" id="3.1.21.-" evidence="2"/>
<dbReference type="GO" id="GO:0046872">
    <property type="term" value="F:metal ion binding"/>
    <property type="evidence" value="ECO:0007669"/>
    <property type="project" value="UniProtKB-KW"/>
</dbReference>
<dbReference type="Pfam" id="PF01026">
    <property type="entry name" value="TatD_DNase"/>
    <property type="match status" value="1"/>
</dbReference>
<dbReference type="STRING" id="1941349.STSP1_02429"/>
<keyword evidence="1" id="KW-0479">Metal-binding</keyword>
<dbReference type="PANTHER" id="PTHR47176">
    <property type="entry name" value="OSJNBA0020J04.13 PROTEIN"/>
    <property type="match status" value="1"/>
</dbReference>
<feature type="binding site" evidence="1">
    <location>
        <position position="201"/>
    </location>
    <ligand>
        <name>a divalent metal cation</name>
        <dbReference type="ChEBI" id="CHEBI:60240"/>
        <label>1</label>
    </ligand>
</feature>
<dbReference type="RefSeq" id="WP_085756616.1">
    <property type="nucleotide sequence ID" value="NZ_CP021023.1"/>
</dbReference>
<dbReference type="Gene3D" id="3.20.20.140">
    <property type="entry name" value="Metal-dependent hydrolases"/>
    <property type="match status" value="1"/>
</dbReference>
<feature type="binding site" evidence="1">
    <location>
        <position position="9"/>
    </location>
    <ligand>
        <name>a divalent metal cation</name>
        <dbReference type="ChEBI" id="CHEBI:60240"/>
        <label>1</label>
    </ligand>
</feature>
<evidence type="ECO:0000256" key="1">
    <source>
        <dbReference type="PIRSR" id="PIRSR005902-1"/>
    </source>
</evidence>
<sequence>MSLTDSHVHLQDECFRDDLEEVIQRALSSGVRRMVCCGTNPEDWQRVSLICQDHPCLLPAYGVHPWFAGRLSEGWKDKLHALADRSAAIGEIGLDKLLCNENIEKQIDVFNTQLDICLEAGKPAIVHCLKAFGALMQTLSSRKENPRLLMHSYSGSAEFMRELGKFDVYFSFNGKMLQDNCKSMHRAIRNAPAGKILLETDSPYLTPPEEYLLQAAAEKNIKNNMGYLRNEPANIPLICRGAARLRGVSPEELERQTEENFQILF</sequence>
<protein>
    <submittedName>
        <fullName evidence="2">Deoxyribonuclease TatD</fullName>
        <ecNumber evidence="2">3.1.21.-</ecNumber>
    </submittedName>
</protein>
<dbReference type="SUPFAM" id="SSF51556">
    <property type="entry name" value="Metallo-dependent hydrolases"/>
    <property type="match status" value="1"/>
</dbReference>
<dbReference type="PANTHER" id="PTHR47176:SF1">
    <property type="entry name" value="OS04G0577500 PROTEIN"/>
    <property type="match status" value="1"/>
</dbReference>
<accession>A0A1W6LQK4</accession>